<dbReference type="InterPro" id="IPR036388">
    <property type="entry name" value="WH-like_DNA-bd_sf"/>
</dbReference>
<dbReference type="PANTHER" id="PTHR10804">
    <property type="entry name" value="PROTEASE FAMILY M24 METHIONYL AMINOPEPTIDASE, AMINOPEPTIDASE P"/>
    <property type="match status" value="1"/>
</dbReference>
<accession>A0A9D4WK52</accession>
<reference evidence="2 3" key="1">
    <citation type="journal article" date="2022" name="Nat. Genet.">
        <title>Improved pea reference genome and pan-genome highlight genomic features and evolutionary characteristics.</title>
        <authorList>
            <person name="Yang T."/>
            <person name="Liu R."/>
            <person name="Luo Y."/>
            <person name="Hu S."/>
            <person name="Wang D."/>
            <person name="Wang C."/>
            <person name="Pandey M.K."/>
            <person name="Ge S."/>
            <person name="Xu Q."/>
            <person name="Li N."/>
            <person name="Li G."/>
            <person name="Huang Y."/>
            <person name="Saxena R.K."/>
            <person name="Ji Y."/>
            <person name="Li M."/>
            <person name="Yan X."/>
            <person name="He Y."/>
            <person name="Liu Y."/>
            <person name="Wang X."/>
            <person name="Xiang C."/>
            <person name="Varshney R.K."/>
            <person name="Ding H."/>
            <person name="Gao S."/>
            <person name="Zong X."/>
        </authorList>
    </citation>
    <scope>NUCLEOTIDE SEQUENCE [LARGE SCALE GENOMIC DNA]</scope>
    <source>
        <strain evidence="2 3">cv. Zhongwan 6</strain>
    </source>
</reference>
<sequence length="149" mass="16610">MASAAAAAVSTSFLLTNSVSINKIDHSILKFKPSPPPRYKHFGTSEGPLTNANSTLQYTDATAVQHKKTISQKFPIMPFSARALEEKRARLGLVECMNHELLQPYPVLHEKQGDFYCTHQIHDHIETSDDFDRKSKGHTGIFGLQDVES</sequence>
<name>A0A9D4WK52_PEA</name>
<dbReference type="EMBL" id="JAMSHJ010000005">
    <property type="protein sequence ID" value="KAI5404339.1"/>
    <property type="molecule type" value="Genomic_DNA"/>
</dbReference>
<evidence type="ECO:0000313" key="3">
    <source>
        <dbReference type="Proteomes" id="UP001058974"/>
    </source>
</evidence>
<dbReference type="Gene3D" id="1.10.10.10">
    <property type="entry name" value="Winged helix-like DNA-binding domain superfamily/Winged helix DNA-binding domain"/>
    <property type="match status" value="1"/>
</dbReference>
<comment type="caution">
    <text evidence="2">The sequence shown here is derived from an EMBL/GenBank/DDBJ whole genome shotgun (WGS) entry which is preliminary data.</text>
</comment>
<gene>
    <name evidence="2" type="ORF">KIW84_051482</name>
</gene>
<protein>
    <submittedName>
        <fullName evidence="2">Uncharacterized protein</fullName>
    </submittedName>
</protein>
<dbReference type="InterPro" id="IPR036390">
    <property type="entry name" value="WH_DNA-bd_sf"/>
</dbReference>
<dbReference type="FunFam" id="1.10.10.10:FF:000029">
    <property type="entry name" value="Proliferation-associated 2G4, a"/>
    <property type="match status" value="1"/>
</dbReference>
<dbReference type="Gramene" id="Psat05G0148200-T1">
    <property type="protein sequence ID" value="KAI5404339.1"/>
    <property type="gene ID" value="KIW84_051482"/>
</dbReference>
<proteinExistence type="inferred from homology"/>
<dbReference type="Proteomes" id="UP001058974">
    <property type="component" value="Chromosome 5"/>
</dbReference>
<dbReference type="AlphaFoldDB" id="A0A9D4WK52"/>
<organism evidence="2 3">
    <name type="scientific">Pisum sativum</name>
    <name type="common">Garden pea</name>
    <name type="synonym">Lathyrus oleraceus</name>
    <dbReference type="NCBI Taxonomy" id="3888"/>
    <lineage>
        <taxon>Eukaryota</taxon>
        <taxon>Viridiplantae</taxon>
        <taxon>Streptophyta</taxon>
        <taxon>Embryophyta</taxon>
        <taxon>Tracheophyta</taxon>
        <taxon>Spermatophyta</taxon>
        <taxon>Magnoliopsida</taxon>
        <taxon>eudicotyledons</taxon>
        <taxon>Gunneridae</taxon>
        <taxon>Pentapetalae</taxon>
        <taxon>rosids</taxon>
        <taxon>fabids</taxon>
        <taxon>Fabales</taxon>
        <taxon>Fabaceae</taxon>
        <taxon>Papilionoideae</taxon>
        <taxon>50 kb inversion clade</taxon>
        <taxon>NPAAA clade</taxon>
        <taxon>Hologalegina</taxon>
        <taxon>IRL clade</taxon>
        <taxon>Fabeae</taxon>
        <taxon>Lathyrus</taxon>
    </lineage>
</organism>
<evidence type="ECO:0000313" key="2">
    <source>
        <dbReference type="EMBL" id="KAI5404339.1"/>
    </source>
</evidence>
<evidence type="ECO:0000256" key="1">
    <source>
        <dbReference type="ARBA" id="ARBA00007319"/>
    </source>
</evidence>
<comment type="similarity">
    <text evidence="1">Belongs to the peptidase M24 family.</text>
</comment>
<dbReference type="InterPro" id="IPR036005">
    <property type="entry name" value="Creatinase/aminopeptidase-like"/>
</dbReference>
<dbReference type="PANTHER" id="PTHR10804:SF11">
    <property type="entry name" value="PROLIFERATION-ASSOCIATED PROTEIN 2G4"/>
    <property type="match status" value="1"/>
</dbReference>
<dbReference type="InterPro" id="IPR047113">
    <property type="entry name" value="PA2G4/ARX1"/>
</dbReference>
<keyword evidence="3" id="KW-1185">Reference proteome</keyword>
<dbReference type="SUPFAM" id="SSF46785">
    <property type="entry name" value="Winged helix' DNA-binding domain"/>
    <property type="match status" value="1"/>
</dbReference>
<dbReference type="Gene3D" id="3.90.230.10">
    <property type="entry name" value="Creatinase/methionine aminopeptidase superfamily"/>
    <property type="match status" value="1"/>
</dbReference>